<name>A0A2N9I017_FAGSY</name>
<feature type="region of interest" description="Disordered" evidence="4">
    <location>
        <begin position="166"/>
        <end position="206"/>
    </location>
</feature>
<dbReference type="InterPro" id="IPR036397">
    <property type="entry name" value="RNaseH_sf"/>
</dbReference>
<evidence type="ECO:0000256" key="3">
    <source>
        <dbReference type="PROSITE-ProRule" id="PRU00047"/>
    </source>
</evidence>
<dbReference type="SUPFAM" id="SSF56672">
    <property type="entry name" value="DNA/RNA polymerases"/>
    <property type="match status" value="1"/>
</dbReference>
<keyword evidence="2" id="KW-0378">Hydrolase</keyword>
<dbReference type="InterPro" id="IPR036875">
    <property type="entry name" value="Znf_CCHC_sf"/>
</dbReference>
<dbReference type="Pfam" id="PF07727">
    <property type="entry name" value="RVT_2"/>
    <property type="match status" value="2"/>
</dbReference>
<sequence length="1428" mass="163686">MAINASIATVSLVKFDGIDNFGLSQRRVKDLLVHQGLVKALYGKIKKLEKMIGDVWEEQDIKAVSTIRLLLADEIMYDVMEENSTAGIWLNLEGRGSEAAHQYLKQIITDMLRIEIKFEDEDKAMMLLTSLPTSYKHLVTIRLYGKETLELEEVLGALLDHYQQKHKNSAESSGEGLVVKGYQDRRRKKDNDEKSARGRSKSKSKTIKCYKCQKNGHSKRDCPKWNKRKEESSTSVNVVVDLESDGDMLYVSSSTDGNTILGGVAAVAESENDDTFLWHMRLGHISERGIRELHKRNLLAGIKSCKLDFCKYCIMEKQCRNKSGAFAKFNIWKAKVKNQTRRKIKCLRTDNNTEYKDGDFSKFCKKYGIKRHFTLRKTLQQNGVVDRLNMTIIETARCLRLNVELPKIFWVEAVDMACYIINRSPRVALDGKVTNEVELNELESQLNEEPHSNDQEQDSAISYRPKRNKRPPVKYGFEDLISYALLTSNEDPSKFQEAIESSEKDKWMKAMVKEMESLSKNKTWDLMELPKGKKPIGCKHTSIRAVLALVAHQDLKLEQLDVKMAFLHGNLEEDIFMVQPEGFKQPGTENLVCRLKKSLYGLKQSPRQWYKSQKNYIRKMLEKFSMLDVKPVSTPLANHFKLSGIQCPKSKEEIEKMSKYMANTGKEHWNAVKWIFRYLKGIAEHEILFSRQPGTNSVVGYVDADYAGEVDDRRSTIGYVFTLSERPICWRSILQSIVAMSTTEAEYIAVAVAAKEALWLKVLVKELGLNQGAKVAEMKEEFLRLDQFKSRWRFVGVDDLMIQAVIRSLPDSWEQMKLNMTHNESIQTLEDLLCHLKLEAEHRVAQGQTDGCVWGMSQEWRCLGLALTNSSCIVDAPSYSMTCLCARKEAESTFNDRLFHLDIDCSAYDSSFALLTQNDYDEMNWHARLGHIGQDRMTRLAREGLLGPLAKVNLPTCEHCLAGKSTRKPFGKGIRATVPLELIHSDVCGPMNVRAMHEASYFSTFIDDFTRYGHVYLVSHKSKTLDCFRQFVNLVENQMKRTIKTLRTNHGREYLSEQCRELYENKGIRRQLTIPETPQQNGVAERRNRTLLDMGHVMLGEHLDGGVTEIVSRDVEFMENDFPSKGDVGQSLELYEMVESWDDTPATNPGDNGREITPSGSDPQEDDSRRPTTAQKSAWKSMVASLDLELHQMDVKTAFLNEESDEEIFMDYPIGFVVKGQERKVYDVLLAGNNKEFIKTIKEWLSSTFEMKDMGEASFVLGVKILRDHSRKLLGLFQETYIRKVLERFHMQDCKPINTPVGNGDSLSSEMCPTTQAEIESMARVPYANEIGNLMYAMLCTRPKICFTVRLVSRFRSNPRPAHWKAVKRILWYLRGTADYMLCYQGRDLRLREYSEADWAGDLDERKSTFSYTFLLGGRAITWCSKKQ</sequence>
<dbReference type="GO" id="GO:0015074">
    <property type="term" value="P:DNA integration"/>
    <property type="evidence" value="ECO:0007669"/>
    <property type="project" value="InterPro"/>
</dbReference>
<dbReference type="SMART" id="SM00343">
    <property type="entry name" value="ZnF_C2HC"/>
    <property type="match status" value="1"/>
</dbReference>
<dbReference type="PROSITE" id="PS50994">
    <property type="entry name" value="INTEGRASE"/>
    <property type="match status" value="2"/>
</dbReference>
<dbReference type="InterPro" id="IPR013103">
    <property type="entry name" value="RVT_2"/>
</dbReference>
<dbReference type="Pfam" id="PF00098">
    <property type="entry name" value="zf-CCHC"/>
    <property type="match status" value="1"/>
</dbReference>
<evidence type="ECO:0000259" key="5">
    <source>
        <dbReference type="PROSITE" id="PS50158"/>
    </source>
</evidence>
<dbReference type="InterPro" id="IPR043502">
    <property type="entry name" value="DNA/RNA_pol_sf"/>
</dbReference>
<feature type="compositionally biased region" description="Basic residues" evidence="4">
    <location>
        <begin position="197"/>
        <end position="206"/>
    </location>
</feature>
<gene>
    <name evidence="7" type="ORF">FSB_LOCUS45567</name>
</gene>
<feature type="domain" description="Integrase catalytic" evidence="6">
    <location>
        <begin position="975"/>
        <end position="1091"/>
    </location>
</feature>
<feature type="region of interest" description="Disordered" evidence="4">
    <location>
        <begin position="1142"/>
        <end position="1176"/>
    </location>
</feature>
<organism evidence="7">
    <name type="scientific">Fagus sylvatica</name>
    <name type="common">Beechnut</name>
    <dbReference type="NCBI Taxonomy" id="28930"/>
    <lineage>
        <taxon>Eukaryota</taxon>
        <taxon>Viridiplantae</taxon>
        <taxon>Streptophyta</taxon>
        <taxon>Embryophyta</taxon>
        <taxon>Tracheophyta</taxon>
        <taxon>Spermatophyta</taxon>
        <taxon>Magnoliopsida</taxon>
        <taxon>eudicotyledons</taxon>
        <taxon>Gunneridae</taxon>
        <taxon>Pentapetalae</taxon>
        <taxon>rosids</taxon>
        <taxon>fabids</taxon>
        <taxon>Fagales</taxon>
        <taxon>Fagaceae</taxon>
        <taxon>Fagus</taxon>
    </lineage>
</organism>
<dbReference type="InterPro" id="IPR001878">
    <property type="entry name" value="Znf_CCHC"/>
</dbReference>
<evidence type="ECO:0008006" key="8">
    <source>
        <dbReference type="Google" id="ProtNLM"/>
    </source>
</evidence>
<feature type="domain" description="CCHC-type" evidence="5">
    <location>
        <begin position="208"/>
        <end position="224"/>
    </location>
</feature>
<dbReference type="GO" id="GO:0008270">
    <property type="term" value="F:zinc ion binding"/>
    <property type="evidence" value="ECO:0007669"/>
    <property type="project" value="UniProtKB-KW"/>
</dbReference>
<dbReference type="InterPro" id="IPR025724">
    <property type="entry name" value="GAG-pre-integrase_dom"/>
</dbReference>
<dbReference type="Pfam" id="PF00665">
    <property type="entry name" value="rve"/>
    <property type="match status" value="1"/>
</dbReference>
<reference evidence="7" key="1">
    <citation type="submission" date="2018-02" db="EMBL/GenBank/DDBJ databases">
        <authorList>
            <person name="Cohen D.B."/>
            <person name="Kent A.D."/>
        </authorList>
    </citation>
    <scope>NUCLEOTIDE SEQUENCE</scope>
</reference>
<keyword evidence="3" id="KW-0863">Zinc-finger</keyword>
<dbReference type="Gene3D" id="4.10.60.10">
    <property type="entry name" value="Zinc finger, CCHC-type"/>
    <property type="match status" value="1"/>
</dbReference>
<dbReference type="PANTHER" id="PTHR42648">
    <property type="entry name" value="TRANSPOSASE, PUTATIVE-RELATED"/>
    <property type="match status" value="1"/>
</dbReference>
<dbReference type="CDD" id="cd09272">
    <property type="entry name" value="RNase_HI_RT_Ty1"/>
    <property type="match status" value="1"/>
</dbReference>
<dbReference type="SUPFAM" id="SSF53098">
    <property type="entry name" value="Ribonuclease H-like"/>
    <property type="match status" value="2"/>
</dbReference>
<feature type="domain" description="Integrase catalytic" evidence="6">
    <location>
        <begin position="267"/>
        <end position="442"/>
    </location>
</feature>
<keyword evidence="3" id="KW-0862">Zinc</keyword>
<feature type="region of interest" description="Disordered" evidence="4">
    <location>
        <begin position="444"/>
        <end position="467"/>
    </location>
</feature>
<dbReference type="Pfam" id="PF13976">
    <property type="entry name" value="gag_pre-integrs"/>
    <property type="match status" value="2"/>
</dbReference>
<dbReference type="Pfam" id="PF14223">
    <property type="entry name" value="Retrotran_gag_2"/>
    <property type="match status" value="1"/>
</dbReference>
<protein>
    <recommendedName>
        <fullName evidence="8">CCHC-type domain-containing protein</fullName>
    </recommendedName>
</protein>
<evidence type="ECO:0000259" key="6">
    <source>
        <dbReference type="PROSITE" id="PS50994"/>
    </source>
</evidence>
<dbReference type="Gene3D" id="3.30.420.10">
    <property type="entry name" value="Ribonuclease H-like superfamily/Ribonuclease H"/>
    <property type="match status" value="2"/>
</dbReference>
<evidence type="ECO:0000256" key="4">
    <source>
        <dbReference type="SAM" id="MobiDB-lite"/>
    </source>
</evidence>
<dbReference type="GO" id="GO:0003676">
    <property type="term" value="F:nucleic acid binding"/>
    <property type="evidence" value="ECO:0007669"/>
    <property type="project" value="InterPro"/>
</dbReference>
<proteinExistence type="predicted"/>
<evidence type="ECO:0000256" key="1">
    <source>
        <dbReference type="ARBA" id="ARBA00022723"/>
    </source>
</evidence>
<evidence type="ECO:0000256" key="2">
    <source>
        <dbReference type="ARBA" id="ARBA00022801"/>
    </source>
</evidence>
<dbReference type="InterPro" id="IPR039537">
    <property type="entry name" value="Retrotran_Ty1/copia-like"/>
</dbReference>
<dbReference type="InterPro" id="IPR001584">
    <property type="entry name" value="Integrase_cat-core"/>
</dbReference>
<dbReference type="SUPFAM" id="SSF57756">
    <property type="entry name" value="Retrovirus zinc finger-like domains"/>
    <property type="match status" value="1"/>
</dbReference>
<dbReference type="InterPro" id="IPR012337">
    <property type="entry name" value="RNaseH-like_sf"/>
</dbReference>
<accession>A0A2N9I017</accession>
<keyword evidence="1" id="KW-0479">Metal-binding</keyword>
<dbReference type="EMBL" id="OIVN01004480">
    <property type="protein sequence ID" value="SPD17685.1"/>
    <property type="molecule type" value="Genomic_DNA"/>
</dbReference>
<dbReference type="PROSITE" id="PS50158">
    <property type="entry name" value="ZF_CCHC"/>
    <property type="match status" value="1"/>
</dbReference>
<dbReference type="GO" id="GO:0016787">
    <property type="term" value="F:hydrolase activity"/>
    <property type="evidence" value="ECO:0007669"/>
    <property type="project" value="UniProtKB-KW"/>
</dbReference>
<dbReference type="PANTHER" id="PTHR42648:SF27">
    <property type="entry name" value="RNA-DIRECTED DNA POLYMERASE"/>
    <property type="match status" value="1"/>
</dbReference>
<evidence type="ECO:0000313" key="7">
    <source>
        <dbReference type="EMBL" id="SPD17685.1"/>
    </source>
</evidence>